<proteinExistence type="predicted"/>
<dbReference type="EMBL" id="JACHMJ010000001">
    <property type="protein sequence ID" value="MBB5843061.1"/>
    <property type="molecule type" value="Genomic_DNA"/>
</dbReference>
<organism evidence="2 3">
    <name type="scientific">Conyzicola lurida</name>
    <dbReference type="NCBI Taxonomy" id="1172621"/>
    <lineage>
        <taxon>Bacteria</taxon>
        <taxon>Bacillati</taxon>
        <taxon>Actinomycetota</taxon>
        <taxon>Actinomycetes</taxon>
        <taxon>Micrococcales</taxon>
        <taxon>Microbacteriaceae</taxon>
        <taxon>Conyzicola</taxon>
    </lineage>
</organism>
<dbReference type="RefSeq" id="WP_184235155.1">
    <property type="nucleotide sequence ID" value="NZ_JACHMJ010000001.1"/>
</dbReference>
<comment type="caution">
    <text evidence="2">The sequence shown here is derived from an EMBL/GenBank/DDBJ whole genome shotgun (WGS) entry which is preliminary data.</text>
</comment>
<name>A0A841AMT9_9MICO</name>
<evidence type="ECO:0000313" key="2">
    <source>
        <dbReference type="EMBL" id="MBB5843061.1"/>
    </source>
</evidence>
<dbReference type="Proteomes" id="UP000536685">
    <property type="component" value="Unassembled WGS sequence"/>
</dbReference>
<sequence length="87" mass="9463">MKTTRLRIEGQDFYLAPETKVDELKADAIAAVRGGGDIIDFTGIEGRVISILLSPGVAVLFETIERPDIADDDDSSDGHYNPDDFGH</sequence>
<gene>
    <name evidence="2" type="ORF">HD599_001384</name>
</gene>
<dbReference type="AlphaFoldDB" id="A0A841AMT9"/>
<feature type="compositionally biased region" description="Basic and acidic residues" evidence="1">
    <location>
        <begin position="76"/>
        <end position="87"/>
    </location>
</feature>
<accession>A0A841AMT9</accession>
<keyword evidence="3" id="KW-1185">Reference proteome</keyword>
<evidence type="ECO:0000313" key="3">
    <source>
        <dbReference type="Proteomes" id="UP000536685"/>
    </source>
</evidence>
<evidence type="ECO:0000256" key="1">
    <source>
        <dbReference type="SAM" id="MobiDB-lite"/>
    </source>
</evidence>
<protein>
    <submittedName>
        <fullName evidence="2">Uncharacterized protein</fullName>
    </submittedName>
</protein>
<feature type="region of interest" description="Disordered" evidence="1">
    <location>
        <begin position="68"/>
        <end position="87"/>
    </location>
</feature>
<reference evidence="2 3" key="1">
    <citation type="submission" date="2020-08" db="EMBL/GenBank/DDBJ databases">
        <title>Sequencing the genomes of 1000 actinobacteria strains.</title>
        <authorList>
            <person name="Klenk H.-P."/>
        </authorList>
    </citation>
    <scope>NUCLEOTIDE SEQUENCE [LARGE SCALE GENOMIC DNA]</scope>
    <source>
        <strain evidence="2 3">DSM 105784</strain>
    </source>
</reference>